<dbReference type="InterPro" id="IPR041664">
    <property type="entry name" value="AAA_16"/>
</dbReference>
<evidence type="ECO:0000256" key="2">
    <source>
        <dbReference type="ARBA" id="ARBA00023125"/>
    </source>
</evidence>
<dbReference type="PRINTS" id="PR00038">
    <property type="entry name" value="HTHLUXR"/>
</dbReference>
<dbReference type="PANTHER" id="PTHR44688">
    <property type="entry name" value="DNA-BINDING TRANSCRIPTIONAL ACTIVATOR DEVR_DOSR"/>
    <property type="match status" value="1"/>
</dbReference>
<dbReference type="GO" id="GO:0006355">
    <property type="term" value="P:regulation of DNA-templated transcription"/>
    <property type="evidence" value="ECO:0007669"/>
    <property type="project" value="InterPro"/>
</dbReference>
<dbReference type="SUPFAM" id="SSF52540">
    <property type="entry name" value="P-loop containing nucleoside triphosphate hydrolases"/>
    <property type="match status" value="1"/>
</dbReference>
<reference evidence="6" key="1">
    <citation type="journal article" date="2021" name="Curr. Microbiol.">
        <title>Complete genome of nocamycin-producing strain Saccharothrix syringae NRRL B-16468 reveals the biosynthetic potential for secondary metabolites.</title>
        <authorList>
            <person name="Mo X."/>
            <person name="Yang S."/>
        </authorList>
    </citation>
    <scope>NUCLEOTIDE SEQUENCE [LARGE SCALE GENOMIC DNA]</scope>
    <source>
        <strain evidence="6">ATCC 51364 / DSM 43886 / JCM 6844 / KCTC 9398 / NBRC 14523 / NRRL B-16468 / INA 2240</strain>
    </source>
</reference>
<dbReference type="KEGG" id="ssyi:EKG83_28895"/>
<proteinExistence type="predicted"/>
<dbReference type="InterPro" id="IPR000792">
    <property type="entry name" value="Tscrpt_reg_LuxR_C"/>
</dbReference>
<dbReference type="Gene3D" id="1.10.10.10">
    <property type="entry name" value="Winged helix-like DNA-binding domain superfamily/Winged helix DNA-binding domain"/>
    <property type="match status" value="1"/>
</dbReference>
<dbReference type="GO" id="GO:0003677">
    <property type="term" value="F:DNA binding"/>
    <property type="evidence" value="ECO:0007669"/>
    <property type="project" value="UniProtKB-KW"/>
</dbReference>
<evidence type="ECO:0000313" key="6">
    <source>
        <dbReference type="Proteomes" id="UP000325787"/>
    </source>
</evidence>
<evidence type="ECO:0000259" key="4">
    <source>
        <dbReference type="PROSITE" id="PS50043"/>
    </source>
</evidence>
<dbReference type="InterPro" id="IPR036388">
    <property type="entry name" value="WH-like_DNA-bd_sf"/>
</dbReference>
<keyword evidence="2" id="KW-0238">DNA-binding</keyword>
<keyword evidence="1" id="KW-0805">Transcription regulation</keyword>
<keyword evidence="6" id="KW-1185">Reference proteome</keyword>
<dbReference type="Pfam" id="PF00196">
    <property type="entry name" value="GerE"/>
    <property type="match status" value="1"/>
</dbReference>
<evidence type="ECO:0000256" key="3">
    <source>
        <dbReference type="ARBA" id="ARBA00023163"/>
    </source>
</evidence>
<dbReference type="PROSITE" id="PS50043">
    <property type="entry name" value="HTH_LUXR_2"/>
    <property type="match status" value="1"/>
</dbReference>
<evidence type="ECO:0000313" key="5">
    <source>
        <dbReference type="EMBL" id="QFZ20873.1"/>
    </source>
</evidence>
<dbReference type="CDD" id="cd06170">
    <property type="entry name" value="LuxR_C_like"/>
    <property type="match status" value="1"/>
</dbReference>
<dbReference type="InterPro" id="IPR027417">
    <property type="entry name" value="P-loop_NTPase"/>
</dbReference>
<organism evidence="5 6">
    <name type="scientific">Saccharothrix syringae</name>
    <name type="common">Nocardiopsis syringae</name>
    <dbReference type="NCBI Taxonomy" id="103733"/>
    <lineage>
        <taxon>Bacteria</taxon>
        <taxon>Bacillati</taxon>
        <taxon>Actinomycetota</taxon>
        <taxon>Actinomycetes</taxon>
        <taxon>Pseudonocardiales</taxon>
        <taxon>Pseudonocardiaceae</taxon>
        <taxon>Saccharothrix</taxon>
    </lineage>
</organism>
<evidence type="ECO:0000256" key="1">
    <source>
        <dbReference type="ARBA" id="ARBA00023015"/>
    </source>
</evidence>
<sequence>MNGTAPVRHDPSPSATGYWPLVGRTEELNRISASIRRRNGSAGVVLIGAAGVGKTRLAQEALAVAEQRGALVRWVAGTASARTLPLGAFAATLKLADLDPTRAVPEAAEALLADAGPAGVVVVVDDAHLLDELSAVLVHQLVLRKAAGVLLTLRTGEPVPDAVTALWKDGHLPRLELEPLSCPQTAALVETRLGGPVDDAAVRRLWSITQGDALYLRQLVDHEVASGRLRESVGVWRWSGRLDLSPALLELVSTRIGELPQHQLDVLDVLAFGGPLEVPLLTELTGTRAMEEMEARGLIEVLPDGRRWRARLADPMFGEVRRRRAGALYARRLRRRIASALGAAGGRRADDALRRAVLLLDSDAQPEVALLTEAARRAVELGDLALATRLARAAVSAGGGFEARLLLGNALGWAGRVAEAGGEWAALRALARTDLQHAQAAVARAKVLAWAGRPVEAEAELAATTGDESADLVLAGVRSVLDAYLGRTVRAAGAGAEVLAHPGCPEAAVPSASWGLAMASGGRGRLDDVGAALRRVEVEAPGVGLHERALVVMFSARGLLLAGLPDQADLVARRFRGSCTDSPARPVDVVTSFMAAESATFRGQVETAARRYRQAVAARHGTDSNGWSFTGLVGLAIALGMRGEPVPARRALLEMTAEHHPTCVYLAPNVLLARAWVVAAEGGVSEAATVARQAAEVAASQGQSAVEVLALHTAVCFGDRTVAGRLARLATEVDGPRAQVAAAHARALAADDGPGLQAVSVRLEQLGALLVAVDAAAQAAVAHFRHNRHGSAQTAAARARRLAESCEGARTPALAALTAPPKITRRQREILTLVAGGLSNADIAQRLFVSVRTVENHLYRVSTKLGISNRAQLAALVDDTGAARDRFGG</sequence>
<accession>A0A5Q0H4E9</accession>
<dbReference type="InterPro" id="IPR016032">
    <property type="entry name" value="Sig_transdc_resp-reg_C-effctor"/>
</dbReference>
<protein>
    <submittedName>
        <fullName evidence="5">LuxR family transcriptional regulator</fullName>
    </submittedName>
</protein>
<keyword evidence="3" id="KW-0804">Transcription</keyword>
<dbReference type="SUPFAM" id="SSF46894">
    <property type="entry name" value="C-terminal effector domain of the bipartite response regulators"/>
    <property type="match status" value="1"/>
</dbReference>
<dbReference type="EMBL" id="CP034550">
    <property type="protein sequence ID" value="QFZ20873.1"/>
    <property type="molecule type" value="Genomic_DNA"/>
</dbReference>
<dbReference type="OrthoDB" id="3197423at2"/>
<dbReference type="PANTHER" id="PTHR44688:SF16">
    <property type="entry name" value="DNA-BINDING TRANSCRIPTIONAL ACTIVATOR DEVR_DOSR"/>
    <property type="match status" value="1"/>
</dbReference>
<feature type="domain" description="HTH luxR-type" evidence="4">
    <location>
        <begin position="816"/>
        <end position="881"/>
    </location>
</feature>
<dbReference type="AlphaFoldDB" id="A0A5Q0H4E9"/>
<dbReference type="PROSITE" id="PS00622">
    <property type="entry name" value="HTH_LUXR_1"/>
    <property type="match status" value="1"/>
</dbReference>
<name>A0A5Q0H4E9_SACSY</name>
<dbReference type="Pfam" id="PF13191">
    <property type="entry name" value="AAA_16"/>
    <property type="match status" value="1"/>
</dbReference>
<dbReference type="RefSeq" id="WP_051766570.1">
    <property type="nucleotide sequence ID" value="NZ_CP034550.1"/>
</dbReference>
<dbReference type="SMART" id="SM00421">
    <property type="entry name" value="HTH_LUXR"/>
    <property type="match status" value="1"/>
</dbReference>
<dbReference type="Gene3D" id="3.40.50.300">
    <property type="entry name" value="P-loop containing nucleotide triphosphate hydrolases"/>
    <property type="match status" value="1"/>
</dbReference>
<dbReference type="Proteomes" id="UP000325787">
    <property type="component" value="Chromosome"/>
</dbReference>
<gene>
    <name evidence="5" type="ORF">EKG83_28895</name>
</gene>